<evidence type="ECO:0000313" key="2">
    <source>
        <dbReference type="Proteomes" id="UP001647509"/>
    </source>
</evidence>
<evidence type="ECO:0000313" key="1">
    <source>
        <dbReference type="EMBL" id="MBU2951743.1"/>
    </source>
</evidence>
<dbReference type="Proteomes" id="UP001647509">
    <property type="component" value="Unassembled WGS sequence"/>
</dbReference>
<reference evidence="1" key="1">
    <citation type="submission" date="2021-05" db="EMBL/GenBank/DDBJ databases">
        <title>Draft genomes of bacteria isolated from model marine particles.</title>
        <authorList>
            <person name="Datta M.S."/>
            <person name="Schwartzman J.A."/>
            <person name="Enke T.N."/>
            <person name="Saavedra J."/>
            <person name="Cermak N."/>
            <person name="Cordero O.X."/>
        </authorList>
    </citation>
    <scope>NUCLEOTIDE SEQUENCE</scope>
    <source>
        <strain evidence="1">I2M19</strain>
    </source>
</reference>
<sequence length="145" mass="17320">MTLFLFHIFMMLVPNMNEPDFIEEYHSALTKVKEQQFIAKYESSSNIDIQAYVISFKMKQAKYELMPWNKMKVFSTYKNQLEKLISEHSENVHLRYVRLVIQENVPVILNYSSDIENDKAYLIKMMKLQDNTDYLDPYITKNTSI</sequence>
<organism evidence="1 2">
    <name type="scientific">Pseudotamlana agarivorans</name>
    <dbReference type="NCBI Taxonomy" id="481183"/>
    <lineage>
        <taxon>Bacteria</taxon>
        <taxon>Pseudomonadati</taxon>
        <taxon>Bacteroidota</taxon>
        <taxon>Flavobacteriia</taxon>
        <taxon>Flavobacteriales</taxon>
        <taxon>Flavobacteriaceae</taxon>
        <taxon>Pseudotamlana</taxon>
    </lineage>
</organism>
<accession>A0ACC5UC07</accession>
<comment type="caution">
    <text evidence="1">The sequence shown here is derived from an EMBL/GenBank/DDBJ whole genome shotgun (WGS) entry which is preliminary data.</text>
</comment>
<keyword evidence="2" id="KW-1185">Reference proteome</keyword>
<dbReference type="EMBL" id="JAHKPD010000020">
    <property type="protein sequence ID" value="MBU2951743.1"/>
    <property type="molecule type" value="Genomic_DNA"/>
</dbReference>
<gene>
    <name evidence="1" type="ORF">KO493_13675</name>
</gene>
<protein>
    <submittedName>
        <fullName evidence="1">Uncharacterized protein</fullName>
    </submittedName>
</protein>
<proteinExistence type="predicted"/>
<name>A0ACC5UC07_9FLAO</name>